<dbReference type="InterPro" id="IPR016162">
    <property type="entry name" value="Ald_DH_N"/>
</dbReference>
<dbReference type="InterPro" id="IPR016160">
    <property type="entry name" value="Ald_DH_CS_CYS"/>
</dbReference>
<dbReference type="Gene3D" id="3.40.309.10">
    <property type="entry name" value="Aldehyde Dehydrogenase, Chain A, domain 2"/>
    <property type="match status" value="1"/>
</dbReference>
<dbReference type="InterPro" id="IPR015590">
    <property type="entry name" value="Aldehyde_DH_dom"/>
</dbReference>
<keyword evidence="7" id="KW-1185">Reference proteome</keyword>
<dbReference type="Proteomes" id="UP000242757">
    <property type="component" value="Unassembled WGS sequence"/>
</dbReference>
<dbReference type="InterPro" id="IPR016163">
    <property type="entry name" value="Ald_DH_C"/>
</dbReference>
<dbReference type="Gene3D" id="3.40.605.10">
    <property type="entry name" value="Aldehyde Dehydrogenase, Chain A, domain 1"/>
    <property type="match status" value="1"/>
</dbReference>
<evidence type="ECO:0000313" key="6">
    <source>
        <dbReference type="EMBL" id="OXY83195.1"/>
    </source>
</evidence>
<proteinExistence type="inferred from homology"/>
<keyword evidence="2 4" id="KW-0560">Oxidoreductase</keyword>
<dbReference type="FunFam" id="3.40.309.10:FF:000012">
    <property type="entry name" value="Betaine aldehyde dehydrogenase"/>
    <property type="match status" value="1"/>
</dbReference>
<evidence type="ECO:0000256" key="2">
    <source>
        <dbReference type="ARBA" id="ARBA00023002"/>
    </source>
</evidence>
<evidence type="ECO:0000256" key="1">
    <source>
        <dbReference type="ARBA" id="ARBA00009986"/>
    </source>
</evidence>
<dbReference type="InterPro" id="IPR029510">
    <property type="entry name" value="Ald_DH_CS_GLU"/>
</dbReference>
<dbReference type="AlphaFoldDB" id="A0A233RIH1"/>
<name>A0A233RIH1_9GAMM</name>
<dbReference type="OrthoDB" id="9812625at2"/>
<sequence>MKDREYYHILTKKLKYPAGNFINGSYMSAQSGETLATINPATNKVLTTIAASNEFDVNAAVANAREVFNSGVWSELHPSKRKSILLHFSHLIRENLEELAVLESLDSGKPIADCLNVDVPETANCIAWHGEAQDKLYDQISPSGNDALGMIVREPIGVVGAVLPWNFPLLMTAWKLGPALATGNSVVVKPSEMTSLSTLRLAELALEAGIPPGVFNVVTGTGAAVGSALGLHHDVDAISFTGSTATGRRFLEYSAQSNMKRVVLETGGKSPCVVFEDADLDRVAEHLACSFLGNMGQTCTANTRLIVHNSCKEALLSRLKVECDKWKIGDPLDPQTRLGPLVSKEHLSKVTSLIQKGRDEGAEVIFGGDLAVDTGYFLSPIIFDNVNSNMTVSREEIFGPVLSVLSFDTEEQAISLANDTEYGLAASLFTNDLTRTHRLSRKIQAGTVSVNCYSEGDISTPFGGYKLSGFGGKDNGVDAHDQYSEKKTIWIDLSS</sequence>
<evidence type="ECO:0000313" key="7">
    <source>
        <dbReference type="Proteomes" id="UP000242757"/>
    </source>
</evidence>
<evidence type="ECO:0000259" key="5">
    <source>
        <dbReference type="Pfam" id="PF00171"/>
    </source>
</evidence>
<dbReference type="PROSITE" id="PS00070">
    <property type="entry name" value="ALDEHYDE_DEHYDR_CYS"/>
    <property type="match status" value="1"/>
</dbReference>
<feature type="active site" evidence="3">
    <location>
        <position position="265"/>
    </location>
</feature>
<protein>
    <submittedName>
        <fullName evidence="6">Aldehyde dehydrogenase</fullName>
    </submittedName>
</protein>
<reference evidence="6 7" key="1">
    <citation type="submission" date="2017-08" db="EMBL/GenBank/DDBJ databases">
        <title>A Genome Sequence of Oceanimonas doudoroffii ATCC 27123T.</title>
        <authorList>
            <person name="Brennan M.A."/>
            <person name="Maclea K.S."/>
            <person name="Mcclelland W.D."/>
            <person name="Trachtenberg A.M."/>
        </authorList>
    </citation>
    <scope>NUCLEOTIDE SEQUENCE [LARGE SCALE GENOMIC DNA]</scope>
    <source>
        <strain evidence="6 7">ATCC 27123</strain>
    </source>
</reference>
<evidence type="ECO:0000256" key="3">
    <source>
        <dbReference type="PROSITE-ProRule" id="PRU10007"/>
    </source>
</evidence>
<dbReference type="SUPFAM" id="SSF53720">
    <property type="entry name" value="ALDH-like"/>
    <property type="match status" value="1"/>
</dbReference>
<dbReference type="Pfam" id="PF00171">
    <property type="entry name" value="Aldedh"/>
    <property type="match status" value="1"/>
</dbReference>
<dbReference type="PANTHER" id="PTHR11699">
    <property type="entry name" value="ALDEHYDE DEHYDROGENASE-RELATED"/>
    <property type="match status" value="1"/>
</dbReference>
<dbReference type="CDD" id="cd07112">
    <property type="entry name" value="ALDH_GABALDH-PuuC"/>
    <property type="match status" value="1"/>
</dbReference>
<dbReference type="PROSITE" id="PS00687">
    <property type="entry name" value="ALDEHYDE_DEHYDR_GLU"/>
    <property type="match status" value="1"/>
</dbReference>
<dbReference type="RefSeq" id="WP_094199970.1">
    <property type="nucleotide sequence ID" value="NZ_NBIM01000001.1"/>
</dbReference>
<dbReference type="InterPro" id="IPR016161">
    <property type="entry name" value="Ald_DH/histidinol_DH"/>
</dbReference>
<feature type="domain" description="Aldehyde dehydrogenase" evidence="5">
    <location>
        <begin position="27"/>
        <end position="489"/>
    </location>
</feature>
<comment type="caution">
    <text evidence="6">The sequence shown here is derived from an EMBL/GenBank/DDBJ whole genome shotgun (WGS) entry which is preliminary data.</text>
</comment>
<evidence type="ECO:0000256" key="4">
    <source>
        <dbReference type="RuleBase" id="RU003345"/>
    </source>
</evidence>
<dbReference type="GO" id="GO:0004030">
    <property type="term" value="F:aldehyde dehydrogenase [NAD(P)+] activity"/>
    <property type="evidence" value="ECO:0007669"/>
    <property type="project" value="UniProtKB-ARBA"/>
</dbReference>
<comment type="similarity">
    <text evidence="1 4">Belongs to the aldehyde dehydrogenase family.</text>
</comment>
<dbReference type="EMBL" id="NBIM01000001">
    <property type="protein sequence ID" value="OXY83195.1"/>
    <property type="molecule type" value="Genomic_DNA"/>
</dbReference>
<accession>A0A233RIH1</accession>
<gene>
    <name evidence="6" type="ORF">B6S08_06785</name>
</gene>
<organism evidence="6 7">
    <name type="scientific">Oceanimonas doudoroffii</name>
    <dbReference type="NCBI Taxonomy" id="84158"/>
    <lineage>
        <taxon>Bacteria</taxon>
        <taxon>Pseudomonadati</taxon>
        <taxon>Pseudomonadota</taxon>
        <taxon>Gammaproteobacteria</taxon>
        <taxon>Aeromonadales</taxon>
        <taxon>Aeromonadaceae</taxon>
        <taxon>Oceanimonas</taxon>
    </lineage>
</organism>
<dbReference type="FunFam" id="3.40.605.10:FF:000001">
    <property type="entry name" value="Aldehyde dehydrogenase 1"/>
    <property type="match status" value="1"/>
</dbReference>